<evidence type="ECO:0000256" key="9">
    <source>
        <dbReference type="SAM" id="MobiDB-lite"/>
    </source>
</evidence>
<keyword evidence="4 11" id="KW-0732">Signal</keyword>
<feature type="region of interest" description="Disordered" evidence="9">
    <location>
        <begin position="777"/>
        <end position="818"/>
    </location>
</feature>
<dbReference type="PANTHER" id="PTHR15583:SF13">
    <property type="entry name" value="INTERLEUKIN-17 RECEPTOR A"/>
    <property type="match status" value="1"/>
</dbReference>
<dbReference type="Gene3D" id="2.60.40.2160">
    <property type="entry name" value="Interleukin-17 receptor A/B, fibronectin-III-like domain 1"/>
    <property type="match status" value="1"/>
</dbReference>
<keyword evidence="6 10" id="KW-0472">Membrane</keyword>
<evidence type="ECO:0000256" key="10">
    <source>
        <dbReference type="SAM" id="Phobius"/>
    </source>
</evidence>
<keyword evidence="5 10" id="KW-1133">Transmembrane helix</keyword>
<dbReference type="PROSITE" id="PS51534">
    <property type="entry name" value="SEFIR"/>
    <property type="match status" value="1"/>
</dbReference>
<evidence type="ECO:0000256" key="7">
    <source>
        <dbReference type="ARBA" id="ARBA00023170"/>
    </source>
</evidence>
<keyword evidence="2" id="KW-1003">Cell membrane</keyword>
<evidence type="ECO:0000256" key="11">
    <source>
        <dbReference type="SAM" id="SignalP"/>
    </source>
</evidence>
<dbReference type="InterPro" id="IPR032356">
    <property type="entry name" value="IL17R_A/B_N"/>
</dbReference>
<dbReference type="InterPro" id="IPR038683">
    <property type="entry name" value="IL17RA/B_FnIII-like_1_sf"/>
</dbReference>
<dbReference type="Pfam" id="PF16578">
    <property type="entry name" value="IL17R_fnIII_D2"/>
    <property type="match status" value="1"/>
</dbReference>
<keyword evidence="13" id="KW-1185">Reference proteome</keyword>
<evidence type="ECO:0000256" key="6">
    <source>
        <dbReference type="ARBA" id="ARBA00023136"/>
    </source>
</evidence>
<proteinExistence type="predicted"/>
<evidence type="ECO:0000313" key="13">
    <source>
        <dbReference type="Proteomes" id="UP001190640"/>
    </source>
</evidence>
<accession>A0AA97L9V5</accession>
<dbReference type="RefSeq" id="XP_054844802.1">
    <property type="nucleotide sequence ID" value="XM_054988827.1"/>
</dbReference>
<protein>
    <submittedName>
        <fullName evidence="14">Interleukin-17 receptor A</fullName>
    </submittedName>
</protein>
<evidence type="ECO:0000259" key="12">
    <source>
        <dbReference type="PROSITE" id="PS51534"/>
    </source>
</evidence>
<feature type="compositionally biased region" description="Acidic residues" evidence="9">
    <location>
        <begin position="795"/>
        <end position="804"/>
    </location>
</feature>
<dbReference type="Gene3D" id="3.40.50.11530">
    <property type="match status" value="1"/>
</dbReference>
<dbReference type="Gene3D" id="2.60.40.2150">
    <property type="entry name" value="Interleukin-17 receptor A/B, fibronectin-III-like domain 2"/>
    <property type="match status" value="1"/>
</dbReference>
<evidence type="ECO:0000256" key="4">
    <source>
        <dbReference type="ARBA" id="ARBA00022729"/>
    </source>
</evidence>
<dbReference type="GeneID" id="129335933"/>
<dbReference type="InterPro" id="IPR039465">
    <property type="entry name" value="IL-17_rcpt-like"/>
</dbReference>
<dbReference type="PANTHER" id="PTHR15583">
    <property type="entry name" value="INTERLEUKIN-17 RECEPTOR"/>
    <property type="match status" value="1"/>
</dbReference>
<dbReference type="GO" id="GO:0005886">
    <property type="term" value="C:plasma membrane"/>
    <property type="evidence" value="ECO:0007669"/>
    <property type="project" value="UniProtKB-SubCell"/>
</dbReference>
<evidence type="ECO:0000256" key="5">
    <source>
        <dbReference type="ARBA" id="ARBA00022989"/>
    </source>
</evidence>
<gene>
    <name evidence="14" type="primary">IL17RA</name>
</gene>
<evidence type="ECO:0000256" key="1">
    <source>
        <dbReference type="ARBA" id="ARBA00004251"/>
    </source>
</evidence>
<dbReference type="FunFam" id="3.40.50.11530:FF:000002">
    <property type="entry name" value="Interleukin 17 receptor A"/>
    <property type="match status" value="1"/>
</dbReference>
<dbReference type="Proteomes" id="UP001190640">
    <property type="component" value="Chromosome 9"/>
</dbReference>
<organism evidence="13 14">
    <name type="scientific">Eublepharis macularius</name>
    <name type="common">Leopard gecko</name>
    <name type="synonym">Cyrtodactylus macularius</name>
    <dbReference type="NCBI Taxonomy" id="481883"/>
    <lineage>
        <taxon>Eukaryota</taxon>
        <taxon>Metazoa</taxon>
        <taxon>Chordata</taxon>
        <taxon>Craniata</taxon>
        <taxon>Vertebrata</taxon>
        <taxon>Euteleostomi</taxon>
        <taxon>Lepidosauria</taxon>
        <taxon>Squamata</taxon>
        <taxon>Bifurcata</taxon>
        <taxon>Gekkota</taxon>
        <taxon>Eublepharidae</taxon>
        <taxon>Eublepharinae</taxon>
        <taxon>Eublepharis</taxon>
    </lineage>
</organism>
<dbReference type="Pfam" id="PF16556">
    <property type="entry name" value="IL17R_fnIII_D1"/>
    <property type="match status" value="1"/>
</dbReference>
<evidence type="ECO:0000313" key="14">
    <source>
        <dbReference type="RefSeq" id="XP_054844802.1"/>
    </source>
</evidence>
<reference evidence="14" key="1">
    <citation type="submission" date="2025-08" db="UniProtKB">
        <authorList>
            <consortium name="RefSeq"/>
        </authorList>
    </citation>
    <scope>IDENTIFICATION</scope>
    <source>
        <tissue evidence="14">Blood</tissue>
    </source>
</reference>
<dbReference type="KEGG" id="emc:129335933"/>
<dbReference type="AlphaFoldDB" id="A0AA97L9V5"/>
<feature type="domain" description="SEFIR" evidence="12">
    <location>
        <begin position="372"/>
        <end position="530"/>
    </location>
</feature>
<comment type="subcellular location">
    <subcellularLocation>
        <location evidence="1">Cell membrane</location>
        <topology evidence="1">Single-pass type I membrane protein</topology>
    </subcellularLocation>
</comment>
<evidence type="ECO:0000256" key="3">
    <source>
        <dbReference type="ARBA" id="ARBA00022692"/>
    </source>
</evidence>
<keyword evidence="8" id="KW-0325">Glycoprotein</keyword>
<dbReference type="Pfam" id="PF08357">
    <property type="entry name" value="SEFIR"/>
    <property type="match status" value="1"/>
</dbReference>
<name>A0AA97L9V5_EUBMA</name>
<feature type="signal peptide" evidence="11">
    <location>
        <begin position="1"/>
        <end position="22"/>
    </location>
</feature>
<evidence type="ECO:0000256" key="2">
    <source>
        <dbReference type="ARBA" id="ARBA00022475"/>
    </source>
</evidence>
<dbReference type="InterPro" id="IPR013568">
    <property type="entry name" value="SEFIR_dom"/>
</dbReference>
<feature type="chain" id="PRO_5041672337" evidence="11">
    <location>
        <begin position="23"/>
        <end position="851"/>
    </location>
</feature>
<evidence type="ECO:0000256" key="8">
    <source>
        <dbReference type="ARBA" id="ARBA00023180"/>
    </source>
</evidence>
<feature type="compositionally biased region" description="Polar residues" evidence="9">
    <location>
        <begin position="777"/>
        <end position="790"/>
    </location>
</feature>
<sequence length="851" mass="95965">MRGAAVSLGCVLLWGLASGCSGLRLLNTLPPFNCSQRGLHCIVRNSVCMDKSWLSVPPWTPSAPRSLEVHADVLSEGGKLLPVLNMEWMVATDGSILHLRGVELSVLQVTSNQQICVKFDFQNNLTRQVRPSDGRRWNFSFNHFVVQPGQSYQVTVHHLPKLATDGDQNCISQSYTVPGCMDPAMKMTAPCQQIGSLWEPNIEGTSLGDDSVMVSFSPTHNSTSYRIHVTSFQDEKECKTSTKEILEEGLHQQLNITVEIEGNLRACCAYRVQIQPFFEACGTDCLRHFASIPCPLLPFQSTMSDIIMDNTDTSMWISWCSTLVCFLIVGSIVAWVFCHARRYKGPHSGMSNNDDAHHGLLRLSQPAPLLKPSKVWIVYSADHKLYVDVVMKFAEFMFTVCGTEVILDLLEEHEISKMGAIRWLTRQKQEMEARSFKIIILCSRGTRAKWQAMLRHEEVSVSLRQDNRLPMGDMFTPALNLILPDFKQPACFGTYLVCYFEGISNEKDIPDPFNVTSKYQLMDKFEEVYFLIQDLEKFEPGRVHQIPEISAERYTESPSGQKLKEAVQKFKEWQAEHPDWFERENAGCGEEGDLQSLNGELCEDLTLLEGGILKQQLFLQEPDPNSCCQVNLCIKEDELGTCQLLPQLLPQEDPAFQTLIIPADNETSQVQVVEPVALAEEREIFSHQLLTNEDWLEGDPILEMSMPRRHSVVLQEELSSNAQPLPADVRQQLEGLMLSLYHQSLGLSEAPVCQEVVNEQQQPLVFEELCKDQRQSVQSDQGYISRSSPLPSDGPVEEEEEKDQDQESHRDAEFVSPDILDSLKSLQQQLLFQDIQQNSSRSGKGGVMGVL</sequence>
<dbReference type="PROSITE" id="PS51257">
    <property type="entry name" value="PROKAR_LIPOPROTEIN"/>
    <property type="match status" value="1"/>
</dbReference>
<keyword evidence="7 14" id="KW-0675">Receptor</keyword>
<feature type="transmembrane region" description="Helical" evidence="10">
    <location>
        <begin position="316"/>
        <end position="338"/>
    </location>
</feature>
<dbReference type="InterPro" id="IPR043046">
    <property type="entry name" value="IL17RA/B_FnIII-like_2_sf"/>
</dbReference>
<dbReference type="CTD" id="23765"/>
<dbReference type="GO" id="GO:0030368">
    <property type="term" value="F:interleukin-17 receptor activity"/>
    <property type="evidence" value="ECO:0007669"/>
    <property type="project" value="InterPro"/>
</dbReference>
<keyword evidence="3 10" id="KW-0812">Transmembrane</keyword>